<evidence type="ECO:0000256" key="2">
    <source>
        <dbReference type="ARBA" id="ARBA00012897"/>
    </source>
</evidence>
<evidence type="ECO:0000256" key="6">
    <source>
        <dbReference type="PIRSR" id="PIRSR000183-1"/>
    </source>
</evidence>
<accession>A0AA96G9N6</accession>
<dbReference type="Gene3D" id="3.40.50.720">
    <property type="entry name" value="NAD(P)-binding Rossmann-like Domain"/>
    <property type="match status" value="2"/>
</dbReference>
<feature type="binding site" evidence="8">
    <location>
        <position position="279"/>
    </location>
    <ligand>
        <name>NAD(+)</name>
        <dbReference type="ChEBI" id="CHEBI:57540"/>
    </ligand>
</feature>
<dbReference type="CDD" id="cd05305">
    <property type="entry name" value="L-AlaDH"/>
    <property type="match status" value="1"/>
</dbReference>
<dbReference type="InterPro" id="IPR007886">
    <property type="entry name" value="AlaDH/PNT_N"/>
</dbReference>
<keyword evidence="8" id="KW-0547">Nucleotide-binding</keyword>
<dbReference type="SMART" id="SM01002">
    <property type="entry name" value="AlaDh_PNT_C"/>
    <property type="match status" value="1"/>
</dbReference>
<dbReference type="Proteomes" id="UP001302719">
    <property type="component" value="Chromosome"/>
</dbReference>
<evidence type="ECO:0000256" key="4">
    <source>
        <dbReference type="ARBA" id="ARBA00023027"/>
    </source>
</evidence>
<feature type="domain" description="Alanine dehydrogenase/pyridine nucleotide transhydrogenase N-terminal" evidence="10">
    <location>
        <begin position="4"/>
        <end position="137"/>
    </location>
</feature>
<comment type="catalytic activity">
    <reaction evidence="5">
        <text>L-alanine + NAD(+) + H2O = pyruvate + NH4(+) + NADH + H(+)</text>
        <dbReference type="Rhea" id="RHEA:18405"/>
        <dbReference type="ChEBI" id="CHEBI:15361"/>
        <dbReference type="ChEBI" id="CHEBI:15377"/>
        <dbReference type="ChEBI" id="CHEBI:15378"/>
        <dbReference type="ChEBI" id="CHEBI:28938"/>
        <dbReference type="ChEBI" id="CHEBI:57540"/>
        <dbReference type="ChEBI" id="CHEBI:57945"/>
        <dbReference type="ChEBI" id="CHEBI:57972"/>
        <dbReference type="EC" id="1.4.1.1"/>
    </reaction>
</comment>
<dbReference type="GO" id="GO:0000166">
    <property type="term" value="F:nucleotide binding"/>
    <property type="evidence" value="ECO:0007669"/>
    <property type="project" value="UniProtKB-KW"/>
</dbReference>
<protein>
    <recommendedName>
        <fullName evidence="2 5">Alanine dehydrogenase</fullName>
        <ecNumber evidence="2 5">1.4.1.1</ecNumber>
    </recommendedName>
</protein>
<feature type="binding site" evidence="8">
    <location>
        <position position="220"/>
    </location>
    <ligand>
        <name>NAD(+)</name>
        <dbReference type="ChEBI" id="CHEBI:57540"/>
    </ligand>
</feature>
<dbReference type="SUPFAM" id="SSF51735">
    <property type="entry name" value="NAD(P)-binding Rossmann-fold domains"/>
    <property type="match status" value="1"/>
</dbReference>
<dbReference type="RefSeq" id="WP_312641750.1">
    <property type="nucleotide sequence ID" value="NZ_CP116967.1"/>
</dbReference>
<gene>
    <name evidence="11" type="primary">ald</name>
    <name evidence="11" type="ORF">PP769_15515</name>
</gene>
<proteinExistence type="inferred from homology"/>
<evidence type="ECO:0000259" key="10">
    <source>
        <dbReference type="SMART" id="SM01003"/>
    </source>
</evidence>
<feature type="binding site" evidence="8">
    <location>
        <position position="134"/>
    </location>
    <ligand>
        <name>NAD(+)</name>
        <dbReference type="ChEBI" id="CHEBI:57540"/>
    </ligand>
</feature>
<organism evidence="11 12">
    <name type="scientific">Candidatus Nitrospira allomarina</name>
    <dbReference type="NCBI Taxonomy" id="3020900"/>
    <lineage>
        <taxon>Bacteria</taxon>
        <taxon>Pseudomonadati</taxon>
        <taxon>Nitrospirota</taxon>
        <taxon>Nitrospiria</taxon>
        <taxon>Nitrospirales</taxon>
        <taxon>Nitrospiraceae</taxon>
        <taxon>Nitrospira</taxon>
    </lineage>
</organism>
<reference evidence="11 12" key="1">
    <citation type="submission" date="2023-01" db="EMBL/GenBank/DDBJ databases">
        <title>Cultivation and genomic characterization of new, ubiquitous marine nitrite-oxidizing bacteria from the Nitrospirales.</title>
        <authorList>
            <person name="Mueller A.J."/>
            <person name="Daebeler A."/>
            <person name="Herbold C.W."/>
            <person name="Kirkegaard R.H."/>
            <person name="Daims H."/>
        </authorList>
    </citation>
    <scope>NUCLEOTIDE SEQUENCE [LARGE SCALE GENOMIC DNA]</scope>
    <source>
        <strain evidence="11 12">VA</strain>
    </source>
</reference>
<dbReference type="SUPFAM" id="SSF52283">
    <property type="entry name" value="Formate/glycerate dehydrogenase catalytic domain-like"/>
    <property type="match status" value="1"/>
</dbReference>
<dbReference type="KEGG" id="nall:PP769_15515"/>
<dbReference type="PIRSF" id="PIRSF000183">
    <property type="entry name" value="Alanine_dh"/>
    <property type="match status" value="1"/>
</dbReference>
<dbReference type="AlphaFoldDB" id="A0AA96G9N6"/>
<dbReference type="EC" id="1.4.1.1" evidence="2 5"/>
<dbReference type="FunFam" id="3.40.50.720:FF:000049">
    <property type="entry name" value="Alanine dehydrogenase"/>
    <property type="match status" value="1"/>
</dbReference>
<sequence length="368" mass="39284">MVIGVPKEIKDHEFRVALTPHGVKELCGRGHRVVIQQGAGEGSGFSDDLYRQAGAVLAQTMKATYGEAQLIVKVKEPQSEEWMLLRKDHVVFTYLHLAASKALTEALLRIGCAAIAYETTEDAKGQFPLLRPMSEIAGRMSVQIGAHYLEKQRGGSGVLLGGVPGVPPGEVVVLGSGVVGTSAVKIAVGMGANVTVLSLDLWQLRTLEDHYPGRLVTVASTQSMIHHFLSRADLVIGAVYLPAARTPRVITRPMIADMKPGSVVVDVSVDQGGCAETTRPTTHSDPVYVVDGVLHYAVANIPGIVPYTSTLALTNATLPFIVQLVEEGLEGSLRNHPGLRNGLNVFSSRVTCQAVADAHGFPYEPFPS</sequence>
<dbReference type="Pfam" id="PF01262">
    <property type="entry name" value="AlaDh_PNT_C"/>
    <property type="match status" value="1"/>
</dbReference>
<dbReference type="GO" id="GO:0000286">
    <property type="term" value="F:alanine dehydrogenase activity"/>
    <property type="evidence" value="ECO:0007669"/>
    <property type="project" value="UniProtKB-UniRule"/>
</dbReference>
<evidence type="ECO:0000256" key="5">
    <source>
        <dbReference type="PIRNR" id="PIRNR000183"/>
    </source>
</evidence>
<evidence type="ECO:0000313" key="11">
    <source>
        <dbReference type="EMBL" id="WNM57362.1"/>
    </source>
</evidence>
<dbReference type="Pfam" id="PF05222">
    <property type="entry name" value="AlaDh_PNT_N"/>
    <property type="match status" value="1"/>
</dbReference>
<dbReference type="PANTHER" id="PTHR42795">
    <property type="entry name" value="ALANINE DEHYDROGENASE"/>
    <property type="match status" value="1"/>
</dbReference>
<dbReference type="InterPro" id="IPR007698">
    <property type="entry name" value="AlaDH/PNT_NAD(H)-bd"/>
</dbReference>
<feature type="domain" description="Alanine dehydrogenase/pyridine nucleotide transhydrogenase NAD(H)-binding" evidence="9">
    <location>
        <begin position="149"/>
        <end position="297"/>
    </location>
</feature>
<feature type="binding site" evidence="8">
    <location>
        <begin position="267"/>
        <end position="270"/>
    </location>
    <ligand>
        <name>NAD(+)</name>
        <dbReference type="ChEBI" id="CHEBI:57540"/>
    </ligand>
</feature>
<evidence type="ECO:0000313" key="12">
    <source>
        <dbReference type="Proteomes" id="UP001302719"/>
    </source>
</evidence>
<evidence type="ECO:0000256" key="7">
    <source>
        <dbReference type="PIRSR" id="PIRSR000183-2"/>
    </source>
</evidence>
<dbReference type="InterPro" id="IPR008141">
    <property type="entry name" value="Ala_DH"/>
</dbReference>
<feature type="binding site" evidence="7">
    <location>
        <position position="15"/>
    </location>
    <ligand>
        <name>substrate</name>
    </ligand>
</feature>
<keyword evidence="3 5" id="KW-0560">Oxidoreductase</keyword>
<feature type="binding site" evidence="7">
    <location>
        <position position="75"/>
    </location>
    <ligand>
        <name>substrate</name>
    </ligand>
</feature>
<keyword evidence="4 5" id="KW-0520">NAD</keyword>
<evidence type="ECO:0000256" key="1">
    <source>
        <dbReference type="ARBA" id="ARBA00005689"/>
    </source>
</evidence>
<name>A0AA96G9N6_9BACT</name>
<dbReference type="InterPro" id="IPR036291">
    <property type="entry name" value="NAD(P)-bd_dom_sf"/>
</dbReference>
<feature type="active site" description="Proton donor/acceptor" evidence="6">
    <location>
        <position position="96"/>
    </location>
</feature>
<feature type="active site" description="Proton donor/acceptor" evidence="6">
    <location>
        <position position="270"/>
    </location>
</feature>
<dbReference type="SMART" id="SM01003">
    <property type="entry name" value="AlaDh_PNT_N"/>
    <property type="match status" value="1"/>
</dbReference>
<keyword evidence="12" id="KW-1185">Reference proteome</keyword>
<evidence type="ECO:0000256" key="3">
    <source>
        <dbReference type="ARBA" id="ARBA00023002"/>
    </source>
</evidence>
<dbReference type="GO" id="GO:0005886">
    <property type="term" value="C:plasma membrane"/>
    <property type="evidence" value="ECO:0007669"/>
    <property type="project" value="TreeGrafter"/>
</dbReference>
<dbReference type="NCBIfam" id="TIGR00518">
    <property type="entry name" value="alaDH"/>
    <property type="match status" value="1"/>
</dbReference>
<evidence type="ECO:0000259" key="9">
    <source>
        <dbReference type="SMART" id="SM01002"/>
    </source>
</evidence>
<comment type="similarity">
    <text evidence="1 5">Belongs to the AlaDH/PNT family.</text>
</comment>
<evidence type="ECO:0000256" key="8">
    <source>
        <dbReference type="PIRSR" id="PIRSR000183-3"/>
    </source>
</evidence>
<dbReference type="PANTHER" id="PTHR42795:SF1">
    <property type="entry name" value="ALANINE DEHYDROGENASE"/>
    <property type="match status" value="1"/>
</dbReference>
<dbReference type="GO" id="GO:0042853">
    <property type="term" value="P:L-alanine catabolic process"/>
    <property type="evidence" value="ECO:0007669"/>
    <property type="project" value="InterPro"/>
</dbReference>
<dbReference type="EMBL" id="CP116967">
    <property type="protein sequence ID" value="WNM57362.1"/>
    <property type="molecule type" value="Genomic_DNA"/>
</dbReference>